<name>A0A2S7F7W3_CLOBU</name>
<feature type="domain" description="NADP-dependent oxidoreductase" evidence="4">
    <location>
        <begin position="16"/>
        <end position="318"/>
    </location>
</feature>
<dbReference type="Proteomes" id="UP000238081">
    <property type="component" value="Unassembled WGS sequence"/>
</dbReference>
<evidence type="ECO:0000313" key="8">
    <source>
        <dbReference type="Proteomes" id="UP000238081"/>
    </source>
</evidence>
<evidence type="ECO:0000313" key="7">
    <source>
        <dbReference type="EMBL" id="PPV12956.1"/>
    </source>
</evidence>
<dbReference type="Proteomes" id="UP000321089">
    <property type="component" value="Unassembled WGS sequence"/>
</dbReference>
<reference evidence="5 9" key="2">
    <citation type="submission" date="2019-07" db="EMBL/GenBank/DDBJ databases">
        <title>Whole genome shotgun sequence of Clostridium butyricum NBRC 3858.</title>
        <authorList>
            <person name="Hosoyama A."/>
            <person name="Uohara A."/>
            <person name="Ohji S."/>
            <person name="Ichikawa N."/>
        </authorList>
    </citation>
    <scope>NUCLEOTIDE SEQUENCE [LARGE SCALE GENOMIC DNA]</scope>
    <source>
        <strain evidence="5 9">NBRC 3858</strain>
    </source>
</reference>
<comment type="similarity">
    <text evidence="1">Belongs to the shaker potassium channel beta subunit family.</text>
</comment>
<dbReference type="EMBL" id="LRDH01000129">
    <property type="protein sequence ID" value="PPV12956.1"/>
    <property type="molecule type" value="Genomic_DNA"/>
</dbReference>
<dbReference type="InterPro" id="IPR005399">
    <property type="entry name" value="K_chnl_volt-dep_bsu_KCNAB-rel"/>
</dbReference>
<protein>
    <submittedName>
        <fullName evidence="5 7">Glyceraldehyde 3-phosphate reductase</fullName>
    </submittedName>
</protein>
<dbReference type="PANTHER" id="PTHR43150">
    <property type="entry name" value="HYPERKINETIC, ISOFORM M"/>
    <property type="match status" value="1"/>
</dbReference>
<keyword evidence="3" id="KW-0560">Oxidoreductase</keyword>
<evidence type="ECO:0000259" key="4">
    <source>
        <dbReference type="Pfam" id="PF00248"/>
    </source>
</evidence>
<evidence type="ECO:0000313" key="6">
    <source>
        <dbReference type="EMBL" id="NAS19725.1"/>
    </source>
</evidence>
<dbReference type="Pfam" id="PF00248">
    <property type="entry name" value="Aldo_ket_red"/>
    <property type="match status" value="1"/>
</dbReference>
<dbReference type="InterPro" id="IPR036812">
    <property type="entry name" value="NAD(P)_OxRdtase_dom_sf"/>
</dbReference>
<sequence>MKFRKCGNSGLKLPVISLGLWHNFGAGDVYSNSEAVFKKAFECGISYFDLANNYGRPHDGSAEETMGKILNKNFTSNDRDNMIIATKAGYDMYDGGPYNDGGSKKYLISSINQSLKRMNLEYVDIFYHHRFDPETPLEETMSALDLIVKQGKALYIGISNYNPEQTEKACIILKELGTPCIVNQLPYSMFNRKIEGSQLETHKQTGIGTVVFSPLAQGLLSDKYIHGIPENSRIGRHSLYLHENDVTKEKIDKIIKLNDLAAERGQTLAQMALAWNLRDDVTSVIIGASSTKQVEDNIKAIENLNFSSQELNTIENILKY</sequence>
<reference evidence="7 8" key="1">
    <citation type="submission" date="2016-01" db="EMBL/GenBank/DDBJ databases">
        <title>Characterization of the Clostridium difficile lineages that are prevalent in Hong Kong and China.</title>
        <authorList>
            <person name="Kwok J.S.-L."/>
            <person name="Lam W.-Y."/>
            <person name="Ip M."/>
            <person name="Chan T.-F."/>
            <person name="Hawkey P.M."/>
            <person name="Tsui S.K.-W."/>
        </authorList>
    </citation>
    <scope>NUCLEOTIDE SEQUENCE [LARGE SCALE GENOMIC DNA]</scope>
    <source>
        <strain evidence="7 8">300064</strain>
    </source>
</reference>
<comment type="caution">
    <text evidence="7">The sequence shown here is derived from an EMBL/GenBank/DDBJ whole genome shotgun (WGS) entry which is preliminary data.</text>
</comment>
<accession>A0A2S7F7W3</accession>
<evidence type="ECO:0000256" key="2">
    <source>
        <dbReference type="ARBA" id="ARBA00022857"/>
    </source>
</evidence>
<evidence type="ECO:0000256" key="3">
    <source>
        <dbReference type="ARBA" id="ARBA00023002"/>
    </source>
</evidence>
<dbReference type="SUPFAM" id="SSF51430">
    <property type="entry name" value="NAD(P)-linked oxidoreductase"/>
    <property type="match status" value="1"/>
</dbReference>
<proteinExistence type="inferred from homology"/>
<dbReference type="EMBL" id="BKBC01000070">
    <property type="protein sequence ID" value="GEQ22993.1"/>
    <property type="molecule type" value="Genomic_DNA"/>
</dbReference>
<dbReference type="PANTHER" id="PTHR43150:SF4">
    <property type="entry name" value="L-GLYCERALDEHYDE 3-PHOSPHATE REDUCTASE"/>
    <property type="match status" value="1"/>
</dbReference>
<dbReference type="RefSeq" id="WP_027636063.1">
    <property type="nucleotide sequence ID" value="NZ_BKBC01000070.1"/>
</dbReference>
<evidence type="ECO:0000256" key="1">
    <source>
        <dbReference type="ARBA" id="ARBA00006515"/>
    </source>
</evidence>
<dbReference type="Proteomes" id="UP000474042">
    <property type="component" value="Unassembled WGS sequence"/>
</dbReference>
<dbReference type="GO" id="GO:0051596">
    <property type="term" value="P:methylglyoxal catabolic process"/>
    <property type="evidence" value="ECO:0007669"/>
    <property type="project" value="TreeGrafter"/>
</dbReference>
<dbReference type="Gene3D" id="3.20.20.100">
    <property type="entry name" value="NADP-dependent oxidoreductase domain"/>
    <property type="match status" value="1"/>
</dbReference>
<evidence type="ECO:0000313" key="10">
    <source>
        <dbReference type="Proteomes" id="UP000474042"/>
    </source>
</evidence>
<dbReference type="GO" id="GO:0016491">
    <property type="term" value="F:oxidoreductase activity"/>
    <property type="evidence" value="ECO:0007669"/>
    <property type="project" value="UniProtKB-KW"/>
</dbReference>
<reference evidence="6 10" key="3">
    <citation type="submission" date="2020-01" db="EMBL/GenBank/DDBJ databases">
        <title>Genome sequence of a 1,3-propanediol producer, Clostridium butyricum S3.</title>
        <authorList>
            <person name="Zhou J."/>
        </authorList>
    </citation>
    <scope>NUCLEOTIDE SEQUENCE [LARGE SCALE GENOMIC DNA]</scope>
    <source>
        <strain evidence="6 10">S3</strain>
    </source>
</reference>
<dbReference type="EMBL" id="WOFV02000096">
    <property type="protein sequence ID" value="NAS19725.1"/>
    <property type="molecule type" value="Genomic_DNA"/>
</dbReference>
<dbReference type="InterPro" id="IPR023210">
    <property type="entry name" value="NADP_OxRdtase_dom"/>
</dbReference>
<gene>
    <name evidence="7" type="ORF">AWN73_04150</name>
    <name evidence="5" type="ORF">CBU02nite_34990</name>
    <name evidence="6" type="ORF">GND98_018235</name>
</gene>
<evidence type="ECO:0000313" key="5">
    <source>
        <dbReference type="EMBL" id="GEQ22993.1"/>
    </source>
</evidence>
<keyword evidence="2" id="KW-0521">NADP</keyword>
<dbReference type="AlphaFoldDB" id="A0A2S7F7W3"/>
<evidence type="ECO:0000313" key="9">
    <source>
        <dbReference type="Proteomes" id="UP000321089"/>
    </source>
</evidence>
<organism evidence="7 8">
    <name type="scientific">Clostridium butyricum</name>
    <dbReference type="NCBI Taxonomy" id="1492"/>
    <lineage>
        <taxon>Bacteria</taxon>
        <taxon>Bacillati</taxon>
        <taxon>Bacillota</taxon>
        <taxon>Clostridia</taxon>
        <taxon>Eubacteriales</taxon>
        <taxon>Clostridiaceae</taxon>
        <taxon>Clostridium</taxon>
    </lineage>
</organism>